<dbReference type="EMBL" id="DS268111">
    <property type="protein sequence ID" value="KMM69519.1"/>
    <property type="molecule type" value="Genomic_DNA"/>
</dbReference>
<dbReference type="GO" id="GO:0005737">
    <property type="term" value="C:cytoplasm"/>
    <property type="evidence" value="ECO:0007669"/>
    <property type="project" value="TreeGrafter"/>
</dbReference>
<reference evidence="5" key="2">
    <citation type="journal article" date="2009" name="Genome Res.">
        <title>Comparative genomic analyses of the human fungal pathogens Coccidioides and their relatives.</title>
        <authorList>
            <person name="Sharpton T.J."/>
            <person name="Stajich J.E."/>
            <person name="Rounsley S.D."/>
            <person name="Gardner M.J."/>
            <person name="Wortman J.R."/>
            <person name="Jordar V.S."/>
            <person name="Maiti R."/>
            <person name="Kodira C.D."/>
            <person name="Neafsey D.E."/>
            <person name="Zeng Q."/>
            <person name="Hung C.-Y."/>
            <person name="McMahan C."/>
            <person name="Muszewska A."/>
            <person name="Grynberg M."/>
            <person name="Mandel M.A."/>
            <person name="Kellner E.M."/>
            <person name="Barker B.M."/>
            <person name="Galgiani J.N."/>
            <person name="Orbach M.J."/>
            <person name="Kirkland T.N."/>
            <person name="Cole G.T."/>
            <person name="Henn M.R."/>
            <person name="Birren B.W."/>
            <person name="Taylor J.W."/>
        </authorList>
    </citation>
    <scope>NUCLEOTIDE SEQUENCE [LARGE SCALE GENOMIC DNA]</scope>
    <source>
        <strain evidence="5">RMSCC 3488</strain>
    </source>
</reference>
<dbReference type="SUPFAM" id="SSF50978">
    <property type="entry name" value="WD40 repeat-like"/>
    <property type="match status" value="1"/>
</dbReference>
<dbReference type="GO" id="GO:0017183">
    <property type="term" value="P:protein histidyl modification to diphthamide"/>
    <property type="evidence" value="ECO:0007669"/>
    <property type="project" value="TreeGrafter"/>
</dbReference>
<dbReference type="PANTHER" id="PTHR46042">
    <property type="entry name" value="DIPHTHINE METHYLTRANSFERASE"/>
    <property type="match status" value="1"/>
</dbReference>
<gene>
    <name evidence="4" type="ORF">CPAG_05834</name>
</gene>
<accession>A0A0J6FKZ4</accession>
<reference evidence="4 5" key="1">
    <citation type="submission" date="2007-06" db="EMBL/GenBank/DDBJ databases">
        <title>The Genome Sequence of Coccidioides posadasii RMSCC_3488.</title>
        <authorList>
            <consortium name="Coccidioides Genome Resources Consortium"/>
            <consortium name="The Broad Institute Genome Sequencing Platform"/>
            <person name="Henn M.R."/>
            <person name="Sykes S."/>
            <person name="Young S."/>
            <person name="Jaffe D."/>
            <person name="Berlin A."/>
            <person name="Alvarez P."/>
            <person name="Butler J."/>
            <person name="Gnerre S."/>
            <person name="Grabherr M."/>
            <person name="Mauceli E."/>
            <person name="Brockman W."/>
            <person name="Kodira C."/>
            <person name="Alvarado L."/>
            <person name="Zeng Q."/>
            <person name="Crawford M."/>
            <person name="Antoine C."/>
            <person name="Devon K."/>
            <person name="Galgiani J."/>
            <person name="Orsborn K."/>
            <person name="Lewis M.L."/>
            <person name="Nusbaum C."/>
            <person name="Galagan J."/>
            <person name="Birren B."/>
        </authorList>
    </citation>
    <scope>NUCLEOTIDE SEQUENCE [LARGE SCALE GENOMIC DNA]</scope>
    <source>
        <strain evidence="4 5">RMSCC 3488</strain>
    </source>
</reference>
<proteinExistence type="predicted"/>
<evidence type="ECO:0000256" key="1">
    <source>
        <dbReference type="ARBA" id="ARBA00022574"/>
    </source>
</evidence>
<reference evidence="5" key="3">
    <citation type="journal article" date="2010" name="Genome Res.">
        <title>Population genomic sequencing of Coccidioides fungi reveals recent hybridization and transposon control.</title>
        <authorList>
            <person name="Neafsey D.E."/>
            <person name="Barker B.M."/>
            <person name="Sharpton T.J."/>
            <person name="Stajich J.E."/>
            <person name="Park D.J."/>
            <person name="Whiston E."/>
            <person name="Hung C.-Y."/>
            <person name="McMahan C."/>
            <person name="White J."/>
            <person name="Sykes S."/>
            <person name="Heiman D."/>
            <person name="Young S."/>
            <person name="Zeng Q."/>
            <person name="Abouelleil A."/>
            <person name="Aftuck L."/>
            <person name="Bessette D."/>
            <person name="Brown A."/>
            <person name="FitzGerald M."/>
            <person name="Lui A."/>
            <person name="Macdonald J.P."/>
            <person name="Priest M."/>
            <person name="Orbach M.J."/>
            <person name="Galgiani J.N."/>
            <person name="Kirkland T.N."/>
            <person name="Cole G.T."/>
            <person name="Birren B.W."/>
            <person name="Henn M.R."/>
            <person name="Taylor J.W."/>
            <person name="Rounsley S.D."/>
        </authorList>
    </citation>
    <scope>NUCLEOTIDE SEQUENCE [LARGE SCALE GENOMIC DNA]</scope>
    <source>
        <strain evidence="5">RMSCC 3488</strain>
    </source>
</reference>
<comment type="pathway">
    <text evidence="3">Protein modification.</text>
</comment>
<sequence length="425" mass="47297">MTDSTIESPASLSTLFLDQPPSCLAFCPTAPDHVLISTYLLTENPGAAENSTPESVRTGSLQLFRFDPHLCHLSPVQKLYLDSAVFDFQFSPRDPTLFAVALSTPVVSLYRIEGPSGEPNASVKIVFVRSINVHENASQLALFLAWIPSGGSSRDENDGQEIKDGFAVSFSDGRVSVFCTDAGIESTNEIAISEIRFTGYPIEVWYVAFYLKTVEHKQISVLFAGDDMQHVRGVTLEEIECSGNVSSRAWQVDDRGRCHDAGVTAIVPLFADEVGTILLTGSYDEHIRVYHFKPRSEVLASKNIGGGVWRLRLIKIELLGDADRSTPSQWQLGYKRIRSYLVLASCMHGGARLLRVNHSVQREDDEGHWEIDVTTEFKEHQSMNYASDFYKGRKGGFETDTQDRTVLCVTSSFYDKRVCVWKAST</sequence>
<dbReference type="AlphaFoldDB" id="A0A0J6FKZ4"/>
<dbReference type="VEuPathDB" id="FungiDB:CPAG_05834"/>
<dbReference type="Gene3D" id="2.130.10.10">
    <property type="entry name" value="YVTN repeat-like/Quinoprotein amine dehydrogenase"/>
    <property type="match status" value="1"/>
</dbReference>
<dbReference type="OrthoDB" id="1930760at2759"/>
<dbReference type="InterPro" id="IPR015943">
    <property type="entry name" value="WD40/YVTN_repeat-like_dom_sf"/>
</dbReference>
<dbReference type="PANTHER" id="PTHR46042:SF1">
    <property type="entry name" value="DIPHTHINE METHYLTRANSFERASE"/>
    <property type="match status" value="1"/>
</dbReference>
<evidence type="ECO:0000313" key="4">
    <source>
        <dbReference type="EMBL" id="KMM69519.1"/>
    </source>
</evidence>
<evidence type="ECO:0000256" key="3">
    <source>
        <dbReference type="ARBA" id="ARBA00043952"/>
    </source>
</evidence>
<protein>
    <submittedName>
        <fullName evidence="4">Uncharacterized protein</fullName>
    </submittedName>
</protein>
<evidence type="ECO:0000256" key="2">
    <source>
        <dbReference type="ARBA" id="ARBA00022737"/>
    </source>
</evidence>
<name>A0A0J6FKZ4_COCPO</name>
<evidence type="ECO:0000313" key="5">
    <source>
        <dbReference type="Proteomes" id="UP000054567"/>
    </source>
</evidence>
<keyword evidence="1" id="KW-0853">WD repeat</keyword>
<keyword evidence="2" id="KW-0677">Repeat</keyword>
<dbReference type="InterPro" id="IPR036322">
    <property type="entry name" value="WD40_repeat_dom_sf"/>
</dbReference>
<organism evidence="4 5">
    <name type="scientific">Coccidioides posadasii RMSCC 3488</name>
    <dbReference type="NCBI Taxonomy" id="454284"/>
    <lineage>
        <taxon>Eukaryota</taxon>
        <taxon>Fungi</taxon>
        <taxon>Dikarya</taxon>
        <taxon>Ascomycota</taxon>
        <taxon>Pezizomycotina</taxon>
        <taxon>Eurotiomycetes</taxon>
        <taxon>Eurotiomycetidae</taxon>
        <taxon>Onygenales</taxon>
        <taxon>Onygenaceae</taxon>
        <taxon>Coccidioides</taxon>
    </lineage>
</organism>
<dbReference type="GO" id="GO:0061685">
    <property type="term" value="F:diphthine methylesterase activity"/>
    <property type="evidence" value="ECO:0007669"/>
    <property type="project" value="TreeGrafter"/>
</dbReference>
<dbReference type="Proteomes" id="UP000054567">
    <property type="component" value="Unassembled WGS sequence"/>
</dbReference>
<dbReference type="InterPro" id="IPR052415">
    <property type="entry name" value="Diphthine_MTase"/>
</dbReference>